<feature type="domain" description="Glycosyl transferase family 1" evidence="1">
    <location>
        <begin position="36"/>
        <end position="149"/>
    </location>
</feature>
<comment type="caution">
    <text evidence="2">The sequence shown here is derived from an EMBL/GenBank/DDBJ whole genome shotgun (WGS) entry which is preliminary data.</text>
</comment>
<dbReference type="PANTHER" id="PTHR45947">
    <property type="entry name" value="SULFOQUINOVOSYL TRANSFERASE SQD2"/>
    <property type="match status" value="1"/>
</dbReference>
<dbReference type="Pfam" id="PF00534">
    <property type="entry name" value="Glycos_transf_1"/>
    <property type="match status" value="1"/>
</dbReference>
<dbReference type="GO" id="GO:0016757">
    <property type="term" value="F:glycosyltransferase activity"/>
    <property type="evidence" value="ECO:0007669"/>
    <property type="project" value="InterPro"/>
</dbReference>
<name>X1D8I0_9ZZZZ</name>
<accession>X1D8I0</accession>
<proteinExistence type="predicted"/>
<dbReference type="InterPro" id="IPR050194">
    <property type="entry name" value="Glycosyltransferase_grp1"/>
</dbReference>
<dbReference type="AlphaFoldDB" id="X1D8I0"/>
<dbReference type="CDD" id="cd03801">
    <property type="entry name" value="GT4_PimA-like"/>
    <property type="match status" value="1"/>
</dbReference>
<sequence length="149" mass="16991">MAENLIDLGAPAKRVEVIPNGVDLLRFSPVSSQAERDTLRRQLGIEPTDEVLLFVGFISYRKGIDVLLEAWQQITKQRPKARLLLIGHRIDGNNTDVPPSFHDQTFMDKIDALVKQFAHPDRVVFCGNVTNVEQYMRTADVFLFPSRRE</sequence>
<evidence type="ECO:0000259" key="1">
    <source>
        <dbReference type="Pfam" id="PF00534"/>
    </source>
</evidence>
<dbReference type="SUPFAM" id="SSF53756">
    <property type="entry name" value="UDP-Glycosyltransferase/glycogen phosphorylase"/>
    <property type="match status" value="1"/>
</dbReference>
<dbReference type="InterPro" id="IPR001296">
    <property type="entry name" value="Glyco_trans_1"/>
</dbReference>
<dbReference type="PANTHER" id="PTHR45947:SF3">
    <property type="entry name" value="SULFOQUINOVOSYL TRANSFERASE SQD2"/>
    <property type="match status" value="1"/>
</dbReference>
<gene>
    <name evidence="2" type="ORF">S01H4_38142</name>
</gene>
<dbReference type="EMBL" id="BART01020542">
    <property type="protein sequence ID" value="GAH04600.1"/>
    <property type="molecule type" value="Genomic_DNA"/>
</dbReference>
<protein>
    <recommendedName>
        <fullName evidence="1">Glycosyl transferase family 1 domain-containing protein</fullName>
    </recommendedName>
</protein>
<feature type="non-terminal residue" evidence="2">
    <location>
        <position position="149"/>
    </location>
</feature>
<dbReference type="Gene3D" id="3.40.50.2000">
    <property type="entry name" value="Glycogen Phosphorylase B"/>
    <property type="match status" value="1"/>
</dbReference>
<organism evidence="2">
    <name type="scientific">marine sediment metagenome</name>
    <dbReference type="NCBI Taxonomy" id="412755"/>
    <lineage>
        <taxon>unclassified sequences</taxon>
        <taxon>metagenomes</taxon>
        <taxon>ecological metagenomes</taxon>
    </lineage>
</organism>
<reference evidence="2" key="1">
    <citation type="journal article" date="2014" name="Front. Microbiol.">
        <title>High frequency of phylogenetically diverse reductive dehalogenase-homologous genes in deep subseafloor sedimentary metagenomes.</title>
        <authorList>
            <person name="Kawai M."/>
            <person name="Futagami T."/>
            <person name="Toyoda A."/>
            <person name="Takaki Y."/>
            <person name="Nishi S."/>
            <person name="Hori S."/>
            <person name="Arai W."/>
            <person name="Tsubouchi T."/>
            <person name="Morono Y."/>
            <person name="Uchiyama I."/>
            <person name="Ito T."/>
            <person name="Fujiyama A."/>
            <person name="Inagaki F."/>
            <person name="Takami H."/>
        </authorList>
    </citation>
    <scope>NUCLEOTIDE SEQUENCE</scope>
    <source>
        <strain evidence="2">Expedition CK06-06</strain>
    </source>
</reference>
<evidence type="ECO:0000313" key="2">
    <source>
        <dbReference type="EMBL" id="GAH04600.1"/>
    </source>
</evidence>